<dbReference type="Gene3D" id="3.40.395.10">
    <property type="entry name" value="Adenoviral Proteinase, Chain A"/>
    <property type="match status" value="1"/>
</dbReference>
<dbReference type="PANTHER" id="PTHR34835">
    <property type="entry name" value="OS07G0283600 PROTEIN-RELATED"/>
    <property type="match status" value="1"/>
</dbReference>
<dbReference type="OrthoDB" id="1738454at2759"/>
<dbReference type="Proteomes" id="UP000035740">
    <property type="component" value="Unassembled WGS sequence"/>
</dbReference>
<accession>A0A0J8BCH2</accession>
<feature type="compositionally biased region" description="Basic and acidic residues" evidence="1">
    <location>
        <begin position="185"/>
        <end position="195"/>
    </location>
</feature>
<evidence type="ECO:0000313" key="3">
    <source>
        <dbReference type="Proteomes" id="UP000035740"/>
    </source>
</evidence>
<dbReference type="InterPro" id="IPR038765">
    <property type="entry name" value="Papain-like_cys_pep_sf"/>
</dbReference>
<proteinExistence type="predicted"/>
<feature type="compositionally biased region" description="Basic residues" evidence="1">
    <location>
        <begin position="7"/>
        <end position="24"/>
    </location>
</feature>
<feature type="compositionally biased region" description="Polar residues" evidence="1">
    <location>
        <begin position="104"/>
        <end position="123"/>
    </location>
</feature>
<dbReference type="OMA" id="KPRIEYC"/>
<feature type="compositionally biased region" description="Basic and acidic residues" evidence="1">
    <location>
        <begin position="73"/>
        <end position="92"/>
    </location>
</feature>
<feature type="compositionally biased region" description="Pro residues" evidence="1">
    <location>
        <begin position="27"/>
        <end position="38"/>
    </location>
</feature>
<name>A0A0J8BCH2_BETVV</name>
<feature type="compositionally biased region" description="Acidic residues" evidence="1">
    <location>
        <begin position="150"/>
        <end position="159"/>
    </location>
</feature>
<evidence type="ECO:0000313" key="2">
    <source>
        <dbReference type="EMBL" id="KMS97662.1"/>
    </source>
</evidence>
<dbReference type="Gramene" id="KMS97662">
    <property type="protein sequence ID" value="KMS97662"/>
    <property type="gene ID" value="BVRB_5g124920"/>
</dbReference>
<evidence type="ECO:0000256" key="1">
    <source>
        <dbReference type="SAM" id="MobiDB-lite"/>
    </source>
</evidence>
<organism evidence="2 3">
    <name type="scientific">Beta vulgaris subsp. vulgaris</name>
    <name type="common">Beet</name>
    <dbReference type="NCBI Taxonomy" id="3555"/>
    <lineage>
        <taxon>Eukaryota</taxon>
        <taxon>Viridiplantae</taxon>
        <taxon>Streptophyta</taxon>
        <taxon>Embryophyta</taxon>
        <taxon>Tracheophyta</taxon>
        <taxon>Spermatophyta</taxon>
        <taxon>Magnoliopsida</taxon>
        <taxon>eudicotyledons</taxon>
        <taxon>Gunneridae</taxon>
        <taxon>Pentapetalae</taxon>
        <taxon>Caryophyllales</taxon>
        <taxon>Chenopodiaceae</taxon>
        <taxon>Betoideae</taxon>
        <taxon>Beta</taxon>
    </lineage>
</organism>
<dbReference type="PANTHER" id="PTHR34835:SF90">
    <property type="entry name" value="AMINOTRANSFERASE-LIKE PLANT MOBILE DOMAIN-CONTAINING PROTEIN"/>
    <property type="match status" value="1"/>
</dbReference>
<feature type="region of interest" description="Disordered" evidence="1">
    <location>
        <begin position="1"/>
        <end position="159"/>
    </location>
</feature>
<dbReference type="EMBL" id="KQ090298">
    <property type="protein sequence ID" value="KMS97662.1"/>
    <property type="molecule type" value="Genomic_DNA"/>
</dbReference>
<dbReference type="AlphaFoldDB" id="A0A0J8BCH2"/>
<feature type="region of interest" description="Disordered" evidence="1">
    <location>
        <begin position="184"/>
        <end position="250"/>
    </location>
</feature>
<keyword evidence="3" id="KW-1185">Reference proteome</keyword>
<dbReference type="SUPFAM" id="SSF54001">
    <property type="entry name" value="Cysteine proteinases"/>
    <property type="match status" value="1"/>
</dbReference>
<reference evidence="2 3" key="1">
    <citation type="journal article" date="2014" name="Nature">
        <title>The genome of the recently domesticated crop plant sugar beet (Beta vulgaris).</title>
        <authorList>
            <person name="Dohm J.C."/>
            <person name="Minoche A.E."/>
            <person name="Holtgrawe D."/>
            <person name="Capella-Gutierrez S."/>
            <person name="Zakrzewski F."/>
            <person name="Tafer H."/>
            <person name="Rupp O."/>
            <person name="Sorensen T.R."/>
            <person name="Stracke R."/>
            <person name="Reinhardt R."/>
            <person name="Goesmann A."/>
            <person name="Kraft T."/>
            <person name="Schulz B."/>
            <person name="Stadler P.F."/>
            <person name="Schmidt T."/>
            <person name="Gabaldon T."/>
            <person name="Lehrach H."/>
            <person name="Weisshaar B."/>
            <person name="Himmelbauer H."/>
        </authorList>
    </citation>
    <scope>NUCLEOTIDE SEQUENCE [LARGE SCALE GENOMIC DNA]</scope>
    <source>
        <tissue evidence="2">Taproot</tissue>
    </source>
</reference>
<gene>
    <name evidence="2" type="ORF">BVRB_5g124920</name>
</gene>
<evidence type="ECO:0008006" key="4">
    <source>
        <dbReference type="Google" id="ProtNLM"/>
    </source>
</evidence>
<feature type="compositionally biased region" description="Low complexity" evidence="1">
    <location>
        <begin position="133"/>
        <end position="145"/>
    </location>
</feature>
<protein>
    <recommendedName>
        <fullName evidence="4">Ubiquitin-like protease family profile domain-containing protein</fullName>
    </recommendedName>
</protein>
<sequence>MDSGEKKKPRQRKQPQSRQPRQRKLPCPTPLRIIPPSPQLTMGEDILLTPQKDPIPTKEHDPTTAENPTTRPTIEKETTEKDPIPTKEHDPTTAENPPILGSENIPTNTDMPHITDPSTTIPETENIPLNPDIPISQPSSPHHSPVNIPAEDESENEEEVPIATLRARLRKNAQPKRIKITMAAKGKEKIPERTSKAPLEAAPRKSGKRKAPEQALKIKIGKGKDKATKSSDSPPDVKPPPKKKKTPAEPCVKVRQITAPFKAFLAPITNQPQKRQAIIDMGFGGLLELDMPKNDPIFCARLLSRYSVGSGSLMLRRGREIQNRDIDVHLVYGIPLGGLLVDDNKDNDDADYRLMLEEWREYVGVQRGSPYVSTMATHLADATVPVTDNWKRTFLVVAVNCCIKSTLNPQPLTSFLSTTIDVNNIPNYNWCKYTIESLLHSACSWQEDTTRFFAGPLPFLQVCYFDRLQKELHKPPRAFPLLSVWKREIIRSRISYEFRSGLGMGTVLPRIPAPMHGQQDDEQQQQVFFPVCASDHFYVFCLNFNKMTLDILDNKILLENVSIHDKYKDYPAKIVSSHHLPQALTHVFTAFSPTACVQAIAYGRFLVSLGYNMISSPLRPRLVEMSWRTNVNTYDCGIYAMRHMEKYNGEWEANFETGLTADNVRNYLSTYVFIVHTKYTS</sequence>